<dbReference type="Proteomes" id="UP000831701">
    <property type="component" value="Chromosome 7"/>
</dbReference>
<gene>
    <name evidence="1" type="ORF">L3Q82_025339</name>
</gene>
<name>A0ACB8WNR9_9TELE</name>
<evidence type="ECO:0000313" key="2">
    <source>
        <dbReference type="Proteomes" id="UP000831701"/>
    </source>
</evidence>
<comment type="caution">
    <text evidence="1">The sequence shown here is derived from an EMBL/GenBank/DDBJ whole genome shotgun (WGS) entry which is preliminary data.</text>
</comment>
<feature type="non-terminal residue" evidence="1">
    <location>
        <position position="1"/>
    </location>
</feature>
<organism evidence="1 2">
    <name type="scientific">Scortum barcoo</name>
    <name type="common">barcoo grunter</name>
    <dbReference type="NCBI Taxonomy" id="214431"/>
    <lineage>
        <taxon>Eukaryota</taxon>
        <taxon>Metazoa</taxon>
        <taxon>Chordata</taxon>
        <taxon>Craniata</taxon>
        <taxon>Vertebrata</taxon>
        <taxon>Euteleostomi</taxon>
        <taxon>Actinopterygii</taxon>
        <taxon>Neopterygii</taxon>
        <taxon>Teleostei</taxon>
        <taxon>Neoteleostei</taxon>
        <taxon>Acanthomorphata</taxon>
        <taxon>Eupercaria</taxon>
        <taxon>Centrarchiformes</taxon>
        <taxon>Terapontoidei</taxon>
        <taxon>Terapontidae</taxon>
        <taxon>Scortum</taxon>
    </lineage>
</organism>
<protein>
    <submittedName>
        <fullName evidence="1">Uncharacterized protein</fullName>
    </submittedName>
</protein>
<accession>A0ACB8WNR9</accession>
<dbReference type="EMBL" id="CM041537">
    <property type="protein sequence ID" value="KAI3369627.1"/>
    <property type="molecule type" value="Genomic_DNA"/>
</dbReference>
<reference evidence="1" key="1">
    <citation type="submission" date="2022-04" db="EMBL/GenBank/DDBJ databases">
        <title>Jade perch genome.</title>
        <authorList>
            <person name="Chao B."/>
        </authorList>
    </citation>
    <scope>NUCLEOTIDE SEQUENCE</scope>
    <source>
        <strain evidence="1">CB-2022</strain>
    </source>
</reference>
<sequence length="364" mass="40105">PVDINTVSLTWTSQEKKIQTQLSTIATGVKKLTERQPEQLQQAVVAQVNQLTAQLQRMAARLEEIASPKPTTPAAPQPASSTPWVTSSPRPVRLAPLEKYSVDSGSGGIYGFSLVRKSGGVGYGVMGLRSSGMSNHLSSTRGIKSVAWAEAEIQTARLYAISGPERKAMGGYIEASLRSSIIRQSSSPDGGGFFSVGKKDGSFRPCIDYSTLNNITVNREGGEWKNGFNTPTGYYEYLVMPFGLTNKPAIFQGFINEVCEYLNDFVFIYLDDILIFSPDPITHQRHVRQVLICLLENKLFVKAEKCEFHVSSVSFLAFIMSPSHIKMNPEKVVHGYQPPLFPTNEEEVTVPSAYALAMRCRKVP</sequence>
<proteinExistence type="predicted"/>
<keyword evidence="2" id="KW-1185">Reference proteome</keyword>
<evidence type="ECO:0000313" key="1">
    <source>
        <dbReference type="EMBL" id="KAI3369627.1"/>
    </source>
</evidence>